<dbReference type="RefSeq" id="WP_179821517.1">
    <property type="nucleotide sequence ID" value="NZ_JACCFS010000001.1"/>
</dbReference>
<protein>
    <recommendedName>
        <fullName evidence="3">SAM-dependent methyltransferase</fullName>
    </recommendedName>
</protein>
<dbReference type="Gene3D" id="3.40.50.150">
    <property type="entry name" value="Vaccinia Virus protein VP39"/>
    <property type="match status" value="1"/>
</dbReference>
<dbReference type="Pfam" id="PF04672">
    <property type="entry name" value="Methyltransf_19"/>
    <property type="match status" value="1"/>
</dbReference>
<gene>
    <name evidence="1" type="ORF">HNR10_001231</name>
</gene>
<keyword evidence="2" id="KW-1185">Reference proteome</keyword>
<name>A0A7Z0EJQ1_9ACTN</name>
<evidence type="ECO:0000313" key="1">
    <source>
        <dbReference type="EMBL" id="NYJ33350.1"/>
    </source>
</evidence>
<proteinExistence type="predicted"/>
<dbReference type="InterPro" id="IPR029063">
    <property type="entry name" value="SAM-dependent_MTases_sf"/>
</dbReference>
<accession>A0A7Z0EJQ1</accession>
<dbReference type="Proteomes" id="UP000572051">
    <property type="component" value="Unassembled WGS sequence"/>
</dbReference>
<evidence type="ECO:0008006" key="3">
    <source>
        <dbReference type="Google" id="ProtNLM"/>
    </source>
</evidence>
<sequence length="212" mass="22464">MTAACHPPAQIPLQTSRVVSLGARARPLEPAVSEETRLHQAFLGRVIDFLCADAGVTQFVDWGCPAPGTAERVRAARADARLVHVAPRGAAGMLSSSGTTVITGDGSGDGALTRRLRTSGLVDFDEPVAVLMTRPFTADDPPAHIADLHALMRGGGYLALASTAPRRTVERAFRPFHPIEPGVADLTWWPYPDEDVSAQGTGILGGLGRRLR</sequence>
<comment type="caution">
    <text evidence="1">The sequence shown here is derived from an EMBL/GenBank/DDBJ whole genome shotgun (WGS) entry which is preliminary data.</text>
</comment>
<dbReference type="InterPro" id="IPR006764">
    <property type="entry name" value="SAM_dep_MeTrfase_SAV2177_type"/>
</dbReference>
<evidence type="ECO:0000313" key="2">
    <source>
        <dbReference type="Proteomes" id="UP000572051"/>
    </source>
</evidence>
<reference evidence="1 2" key="1">
    <citation type="submission" date="2020-07" db="EMBL/GenBank/DDBJ databases">
        <title>Sequencing the genomes of 1000 actinobacteria strains.</title>
        <authorList>
            <person name="Klenk H.-P."/>
        </authorList>
    </citation>
    <scope>NUCLEOTIDE SEQUENCE [LARGE SCALE GENOMIC DNA]</scope>
    <source>
        <strain evidence="1 2">DSM 44442</strain>
    </source>
</reference>
<organism evidence="1 2">
    <name type="scientific">Nocardiopsis aegyptia</name>
    <dbReference type="NCBI Taxonomy" id="220378"/>
    <lineage>
        <taxon>Bacteria</taxon>
        <taxon>Bacillati</taxon>
        <taxon>Actinomycetota</taxon>
        <taxon>Actinomycetes</taxon>
        <taxon>Streptosporangiales</taxon>
        <taxon>Nocardiopsidaceae</taxon>
        <taxon>Nocardiopsis</taxon>
    </lineage>
</organism>
<dbReference type="AlphaFoldDB" id="A0A7Z0EJQ1"/>
<dbReference type="EMBL" id="JACCFS010000001">
    <property type="protein sequence ID" value="NYJ33350.1"/>
    <property type="molecule type" value="Genomic_DNA"/>
</dbReference>